<feature type="compositionally biased region" description="Low complexity" evidence="1">
    <location>
        <begin position="480"/>
        <end position="491"/>
    </location>
</feature>
<evidence type="ECO:0000256" key="1">
    <source>
        <dbReference type="SAM" id="MobiDB-lite"/>
    </source>
</evidence>
<protein>
    <submittedName>
        <fullName evidence="3">Cobyrinic acid ac-diamide synthase</fullName>
    </submittedName>
</protein>
<feature type="compositionally biased region" description="Polar residues" evidence="1">
    <location>
        <begin position="254"/>
        <end position="263"/>
    </location>
</feature>
<dbReference type="OrthoDB" id="31168at2157"/>
<accession>A0A544QR85</accession>
<dbReference type="GO" id="GO:0016887">
    <property type="term" value="F:ATP hydrolysis activity"/>
    <property type="evidence" value="ECO:0007669"/>
    <property type="project" value="TreeGrafter"/>
</dbReference>
<dbReference type="GO" id="GO:0051782">
    <property type="term" value="P:negative regulation of cell division"/>
    <property type="evidence" value="ECO:0007669"/>
    <property type="project" value="TreeGrafter"/>
</dbReference>
<dbReference type="GO" id="GO:0005829">
    <property type="term" value="C:cytosol"/>
    <property type="evidence" value="ECO:0007669"/>
    <property type="project" value="TreeGrafter"/>
</dbReference>
<evidence type="ECO:0000313" key="4">
    <source>
        <dbReference type="Proteomes" id="UP000315385"/>
    </source>
</evidence>
<reference evidence="3 4" key="1">
    <citation type="submission" date="2019-02" db="EMBL/GenBank/DDBJ databases">
        <title>Halonotius sp. a new haloqrchaeon isolated from saline water.</title>
        <authorList>
            <person name="Duran-Viseras A."/>
            <person name="Sanchez-Porro C."/>
            <person name="Ventosa A."/>
        </authorList>
    </citation>
    <scope>NUCLEOTIDE SEQUENCE [LARGE SCALE GENOMIC DNA]</scope>
    <source>
        <strain evidence="3 4">F9-27</strain>
    </source>
</reference>
<dbReference type="PANTHER" id="PTHR43384:SF10">
    <property type="entry name" value="ATPASE INVOLVED IN CHROMOSOME PARTITIONING, PARA_MIND FAMILY"/>
    <property type="match status" value="1"/>
</dbReference>
<comment type="caution">
    <text evidence="3">The sequence shown here is derived from an EMBL/GenBank/DDBJ whole genome shotgun (WGS) entry which is preliminary data.</text>
</comment>
<dbReference type="InterPro" id="IPR027417">
    <property type="entry name" value="P-loop_NTPase"/>
</dbReference>
<feature type="domain" description="CobQ/CobB/MinD/ParA nucleotide binding" evidence="2">
    <location>
        <begin position="6"/>
        <end position="209"/>
    </location>
</feature>
<feature type="compositionally biased region" description="Low complexity" evidence="1">
    <location>
        <begin position="267"/>
        <end position="301"/>
    </location>
</feature>
<dbReference type="Gene3D" id="3.40.50.300">
    <property type="entry name" value="P-loop containing nucleotide triphosphate hydrolases"/>
    <property type="match status" value="1"/>
</dbReference>
<dbReference type="InterPro" id="IPR002586">
    <property type="entry name" value="CobQ/CobB/MinD/ParA_Nub-bd_dom"/>
</dbReference>
<dbReference type="InterPro" id="IPR010224">
    <property type="entry name" value="MinD_archaea"/>
</dbReference>
<proteinExistence type="predicted"/>
<dbReference type="Pfam" id="PF01656">
    <property type="entry name" value="CbiA"/>
    <property type="match status" value="1"/>
</dbReference>
<evidence type="ECO:0000259" key="2">
    <source>
        <dbReference type="Pfam" id="PF01656"/>
    </source>
</evidence>
<dbReference type="GO" id="GO:0005524">
    <property type="term" value="F:ATP binding"/>
    <property type="evidence" value="ECO:0007669"/>
    <property type="project" value="TreeGrafter"/>
</dbReference>
<sequence>MAQVFAVASAKGGVGKTTTTANVGAILAETGADVVVIDGDISMANLGAALGIESPPTTLHDVLRGDATPSEATYEGPGGVYVVPGDTALSSYASADPAELPSVLRTHSQADYVLIDVGAGVSHETGLPLSLADEVLLVSTPERDALRDTEKTRQLTEELGGTVAGAVITRTEPSTPVSELATGTLAAPVLGSIPEDEAVRDSVAVGEPLSTYAPHSPAAEAYRELVAELTGVEPAAPADSDAPSTTPPAEATMDSESADTTTDSEPADTPAEPTTAADTDSSLADTGSDSTPTEPDPTSTDTDAEPADTAADHTDTTESTDTTDTSESTDNSAITEAEEKWAEAATGTAGDVDDAVADEATSLADADGESSTPAAEPPADDATSTTEPDEAMSTSTDDDADADPLSSDSTDDADDAADGEPELSPSDPVEEPVSVDSSSEIDEGAVSEPPTEPIAEEATEADGASPVADLADEITEESTPIDADAAVDADSPPTPDAVNTEPAVDEKPSDAAVPFTDADDEPTDADEDPLIPDAEGESSPGVDDDQSMTTELGSPPEESTFEDTAATDDDDDDEKGFFRRLFFG</sequence>
<organism evidence="3 4">
    <name type="scientific">Halonotius roseus</name>
    <dbReference type="NCBI Taxonomy" id="2511997"/>
    <lineage>
        <taxon>Archaea</taxon>
        <taxon>Methanobacteriati</taxon>
        <taxon>Methanobacteriota</taxon>
        <taxon>Stenosarchaea group</taxon>
        <taxon>Halobacteria</taxon>
        <taxon>Halobacteriales</taxon>
        <taxon>Haloferacaceae</taxon>
        <taxon>Halonotius</taxon>
    </lineage>
</organism>
<dbReference type="SUPFAM" id="SSF52540">
    <property type="entry name" value="P-loop containing nucleoside triphosphate hydrolases"/>
    <property type="match status" value="1"/>
</dbReference>
<gene>
    <name evidence="3" type="ORF">EWF95_03165</name>
</gene>
<name>A0A544QR85_9EURY</name>
<dbReference type="PANTHER" id="PTHR43384">
    <property type="entry name" value="SEPTUM SITE-DETERMINING PROTEIN MIND HOMOLOG, CHLOROPLASTIC-RELATED"/>
    <property type="match status" value="1"/>
</dbReference>
<feature type="region of interest" description="Disordered" evidence="1">
    <location>
        <begin position="233"/>
        <end position="584"/>
    </location>
</feature>
<dbReference type="GO" id="GO:0009898">
    <property type="term" value="C:cytoplasmic side of plasma membrane"/>
    <property type="evidence" value="ECO:0007669"/>
    <property type="project" value="TreeGrafter"/>
</dbReference>
<feature type="compositionally biased region" description="Acidic residues" evidence="1">
    <location>
        <begin position="559"/>
        <end position="574"/>
    </location>
</feature>
<dbReference type="InterPro" id="IPR050625">
    <property type="entry name" value="ParA/MinD_ATPase"/>
</dbReference>
<feature type="compositionally biased region" description="Low complexity" evidence="1">
    <location>
        <begin position="317"/>
        <end position="335"/>
    </location>
</feature>
<evidence type="ECO:0000313" key="3">
    <source>
        <dbReference type="EMBL" id="TQQ81955.1"/>
    </source>
</evidence>
<dbReference type="AlphaFoldDB" id="A0A544QR85"/>
<feature type="compositionally biased region" description="Acidic residues" evidence="1">
    <location>
        <begin position="409"/>
        <end position="421"/>
    </location>
</feature>
<feature type="compositionally biased region" description="Acidic residues" evidence="1">
    <location>
        <begin position="517"/>
        <end position="546"/>
    </location>
</feature>
<feature type="compositionally biased region" description="Low complexity" evidence="1">
    <location>
        <begin position="422"/>
        <end position="438"/>
    </location>
</feature>
<feature type="compositionally biased region" description="Low complexity" evidence="1">
    <location>
        <begin position="234"/>
        <end position="249"/>
    </location>
</feature>
<keyword evidence="4" id="KW-1185">Reference proteome</keyword>
<dbReference type="EMBL" id="SESI01000001">
    <property type="protein sequence ID" value="TQQ81955.1"/>
    <property type="molecule type" value="Genomic_DNA"/>
</dbReference>
<dbReference type="NCBIfam" id="TIGR01969">
    <property type="entry name" value="minD_arch"/>
    <property type="match status" value="1"/>
</dbReference>
<dbReference type="Proteomes" id="UP000315385">
    <property type="component" value="Unassembled WGS sequence"/>
</dbReference>
<dbReference type="RefSeq" id="WP_142442607.1">
    <property type="nucleotide sequence ID" value="NZ_SESI01000001.1"/>
</dbReference>